<comment type="similarity">
    <text evidence="1">Belongs to the LacAB/RpiB family.</text>
</comment>
<dbReference type="Proteomes" id="UP000485562">
    <property type="component" value="Unassembled WGS sequence"/>
</dbReference>
<dbReference type="Gene3D" id="3.40.1400.10">
    <property type="entry name" value="Sugar-phosphate isomerase, RpiB/LacA/LacB"/>
    <property type="match status" value="1"/>
</dbReference>
<dbReference type="EMBL" id="MWDQ01000066">
    <property type="protein sequence ID" value="OQB73769.1"/>
    <property type="molecule type" value="Genomic_DNA"/>
</dbReference>
<dbReference type="GO" id="GO:0019316">
    <property type="term" value="P:D-allose catabolic process"/>
    <property type="evidence" value="ECO:0007669"/>
    <property type="project" value="TreeGrafter"/>
</dbReference>
<dbReference type="PANTHER" id="PTHR30345:SF0">
    <property type="entry name" value="DNA DAMAGE-REPAIR_TOLERATION PROTEIN DRT102"/>
    <property type="match status" value="1"/>
</dbReference>
<feature type="active site" description="Proton donor" evidence="3">
    <location>
        <position position="98"/>
    </location>
</feature>
<dbReference type="PIRSF" id="PIRSF005384">
    <property type="entry name" value="RpiB_LacA_B"/>
    <property type="match status" value="1"/>
</dbReference>
<accession>A0A1V6CA68</accession>
<sequence length="151" mass="16884">MKIGIASDHAGFEMRLYLISYLKKEGYNVVDYGPSVLKKVDYPDYGAKVAFDLSTNKIDRAILICGTGIGMSIVANRFPRVRAALCYNPFLAEIARIHNDANALVLGGRIIANELACEIVRIFLETKFGGGRHLRRIKKIEKINPEKLKND</sequence>
<feature type="binding site" evidence="4">
    <location>
        <position position="109"/>
    </location>
    <ligand>
        <name>D-ribulose 5-phosphate</name>
        <dbReference type="ChEBI" id="CHEBI:58121"/>
    </ligand>
</feature>
<feature type="binding site" evidence="4">
    <location>
        <position position="136"/>
    </location>
    <ligand>
        <name>D-ribulose 5-phosphate</name>
        <dbReference type="ChEBI" id="CHEBI:58121"/>
    </ligand>
</feature>
<dbReference type="PANTHER" id="PTHR30345">
    <property type="entry name" value="RIBOSE-5-PHOSPHATE ISOMERASE B"/>
    <property type="match status" value="1"/>
</dbReference>
<evidence type="ECO:0000256" key="4">
    <source>
        <dbReference type="PIRSR" id="PIRSR005384-2"/>
    </source>
</evidence>
<feature type="binding site" evidence="4">
    <location>
        <position position="132"/>
    </location>
    <ligand>
        <name>D-ribulose 5-phosphate</name>
        <dbReference type="ChEBI" id="CHEBI:58121"/>
    </ligand>
</feature>
<dbReference type="NCBIfam" id="NF004051">
    <property type="entry name" value="PRK05571.1"/>
    <property type="match status" value="1"/>
</dbReference>
<feature type="binding site" evidence="4">
    <location>
        <begin position="8"/>
        <end position="9"/>
    </location>
    <ligand>
        <name>D-ribulose 5-phosphate</name>
        <dbReference type="ChEBI" id="CHEBI:58121"/>
    </ligand>
</feature>
<comment type="caution">
    <text evidence="5">The sequence shown here is derived from an EMBL/GenBank/DDBJ whole genome shotgun (WGS) entry which is preliminary data.</text>
</comment>
<evidence type="ECO:0000256" key="3">
    <source>
        <dbReference type="PIRSR" id="PIRSR005384-1"/>
    </source>
</evidence>
<feature type="binding site" evidence="4">
    <location>
        <position position="99"/>
    </location>
    <ligand>
        <name>D-ribulose 5-phosphate</name>
        <dbReference type="ChEBI" id="CHEBI:58121"/>
    </ligand>
</feature>
<dbReference type="AlphaFoldDB" id="A0A1V6CA68"/>
<dbReference type="NCBIfam" id="TIGR01120">
    <property type="entry name" value="rpiB"/>
    <property type="match status" value="1"/>
</dbReference>
<dbReference type="SUPFAM" id="SSF89623">
    <property type="entry name" value="Ribose/Galactose isomerase RpiB/AlsB"/>
    <property type="match status" value="1"/>
</dbReference>
<keyword evidence="2 5" id="KW-0413">Isomerase</keyword>
<organism evidence="5">
    <name type="scientific">candidate division TA06 bacterium ADurb.Bin131</name>
    <dbReference type="NCBI Taxonomy" id="1852827"/>
    <lineage>
        <taxon>Bacteria</taxon>
        <taxon>Bacteria division TA06</taxon>
    </lineage>
</organism>
<dbReference type="InterPro" id="IPR036569">
    <property type="entry name" value="RpiB_LacA_LacB_sf"/>
</dbReference>
<proteinExistence type="inferred from homology"/>
<reference evidence="5" key="1">
    <citation type="submission" date="2017-02" db="EMBL/GenBank/DDBJ databases">
        <title>Delving into the versatile metabolic prowess of the omnipresent phylum Bacteroidetes.</title>
        <authorList>
            <person name="Nobu M.K."/>
            <person name="Mei R."/>
            <person name="Narihiro T."/>
            <person name="Kuroda K."/>
            <person name="Liu W.-T."/>
        </authorList>
    </citation>
    <scope>NUCLEOTIDE SEQUENCE</scope>
    <source>
        <strain evidence="5">ADurb.Bin131</strain>
    </source>
</reference>
<evidence type="ECO:0000256" key="2">
    <source>
        <dbReference type="ARBA" id="ARBA00023235"/>
    </source>
</evidence>
<feature type="active site" description="Proton acceptor" evidence="3">
    <location>
        <position position="65"/>
    </location>
</feature>
<dbReference type="NCBIfam" id="TIGR00689">
    <property type="entry name" value="rpiB_lacA_lacB"/>
    <property type="match status" value="1"/>
</dbReference>
<gene>
    <name evidence="5" type="primary">rpiB</name>
    <name evidence="5" type="ORF">BWX89_00816</name>
</gene>
<name>A0A1V6CA68_UNCT6</name>
<dbReference type="GO" id="GO:0004751">
    <property type="term" value="F:ribose-5-phosphate isomerase activity"/>
    <property type="evidence" value="ECO:0007669"/>
    <property type="project" value="UniProtKB-EC"/>
</dbReference>
<dbReference type="GO" id="GO:0009052">
    <property type="term" value="P:pentose-phosphate shunt, non-oxidative branch"/>
    <property type="evidence" value="ECO:0007669"/>
    <property type="project" value="TreeGrafter"/>
</dbReference>
<evidence type="ECO:0000256" key="1">
    <source>
        <dbReference type="ARBA" id="ARBA00008754"/>
    </source>
</evidence>
<dbReference type="EC" id="5.3.1.6" evidence="5"/>
<dbReference type="Pfam" id="PF02502">
    <property type="entry name" value="LacAB_rpiB"/>
    <property type="match status" value="1"/>
</dbReference>
<dbReference type="InterPro" id="IPR003500">
    <property type="entry name" value="RpiB_LacA_LacB"/>
</dbReference>
<dbReference type="InterPro" id="IPR004785">
    <property type="entry name" value="RpiB"/>
</dbReference>
<feature type="binding site" evidence="4">
    <location>
        <begin position="66"/>
        <end position="70"/>
    </location>
    <ligand>
        <name>D-ribulose 5-phosphate</name>
        <dbReference type="ChEBI" id="CHEBI:58121"/>
    </ligand>
</feature>
<evidence type="ECO:0000313" key="5">
    <source>
        <dbReference type="EMBL" id="OQB73769.1"/>
    </source>
</evidence>
<protein>
    <submittedName>
        <fullName evidence="5">Ribose-5-phosphate isomerase B</fullName>
        <ecNumber evidence="5">5.3.1.6</ecNumber>
    </submittedName>
</protein>